<dbReference type="InterPro" id="IPR019051">
    <property type="entry name" value="Trp_biosyn_TM_oprn/chp"/>
</dbReference>
<keyword evidence="2" id="KW-0812">Transmembrane</keyword>
<keyword evidence="2" id="KW-1133">Transmembrane helix</keyword>
<evidence type="ECO:0000256" key="2">
    <source>
        <dbReference type="SAM" id="Phobius"/>
    </source>
</evidence>
<dbReference type="Pfam" id="PF09534">
    <property type="entry name" value="Trp_oprn_chp"/>
    <property type="match status" value="1"/>
</dbReference>
<feature type="compositionally biased region" description="Low complexity" evidence="1">
    <location>
        <begin position="283"/>
        <end position="300"/>
    </location>
</feature>
<evidence type="ECO:0000256" key="1">
    <source>
        <dbReference type="SAM" id="MobiDB-lite"/>
    </source>
</evidence>
<organism evidence="3 4">
    <name type="scientific">Gordonia soli NBRC 108243</name>
    <dbReference type="NCBI Taxonomy" id="1223545"/>
    <lineage>
        <taxon>Bacteria</taxon>
        <taxon>Bacillati</taxon>
        <taxon>Actinomycetota</taxon>
        <taxon>Actinomycetes</taxon>
        <taxon>Mycobacteriales</taxon>
        <taxon>Gordoniaceae</taxon>
        <taxon>Gordonia</taxon>
    </lineage>
</organism>
<feature type="compositionally biased region" description="Low complexity" evidence="1">
    <location>
        <begin position="253"/>
        <end position="267"/>
    </location>
</feature>
<dbReference type="STRING" id="1223545.GS4_30_00460"/>
<feature type="compositionally biased region" description="Low complexity" evidence="1">
    <location>
        <begin position="224"/>
        <end position="243"/>
    </location>
</feature>
<reference evidence="3 4" key="1">
    <citation type="submission" date="2013-01" db="EMBL/GenBank/DDBJ databases">
        <title>Whole genome shotgun sequence of Gordonia soli NBRC 108243.</title>
        <authorList>
            <person name="Isaki-Nakamura S."/>
            <person name="Hosoyama A."/>
            <person name="Tsuchikane K."/>
            <person name="Ando Y."/>
            <person name="Baba S."/>
            <person name="Ohji S."/>
            <person name="Hamada M."/>
            <person name="Tamura T."/>
            <person name="Yamazoe A."/>
            <person name="Yamazaki S."/>
            <person name="Fujita N."/>
        </authorList>
    </citation>
    <scope>NUCLEOTIDE SEQUENCE [LARGE SCALE GENOMIC DNA]</scope>
    <source>
        <strain evidence="3 4">NBRC 108243</strain>
    </source>
</reference>
<accession>M0QNJ4</accession>
<feature type="transmembrane region" description="Helical" evidence="2">
    <location>
        <begin position="145"/>
        <end position="168"/>
    </location>
</feature>
<feature type="transmembrane region" description="Helical" evidence="2">
    <location>
        <begin position="96"/>
        <end position="116"/>
    </location>
</feature>
<protein>
    <recommendedName>
        <fullName evidence="5">TIGR02234 family membrane protein</fullName>
    </recommendedName>
</protein>
<sequence>MTGDPTPRAQSQSATAAKPSRRPQAVAALLLALAALALWSSSRMIWGRVLAADGLAPPRDFDVHGSDWSPWLTPLALVLLAAILAALSVRGWGLRLIAVLVALGGILAAIPAISLISDGTDSGYAARAADIPDRFQVLLITTNSWAAVVVLLGAVCAVAAGVALLRVARGAGMSSKYRTPGARREELERQMFADHRAREAAKAAGAGAATDPGPAGPGSGHGTSGTTDPAASTSGSGAGTATGETPDVSADTEPAAGPDASSAAEAPVGNERMMWDALDTGIDPTDPTDSSDESGPPSAR</sequence>
<feature type="region of interest" description="Disordered" evidence="1">
    <location>
        <begin position="196"/>
        <end position="300"/>
    </location>
</feature>
<keyword evidence="2" id="KW-0472">Membrane</keyword>
<gene>
    <name evidence="3" type="ORF">GS4_30_00460</name>
</gene>
<dbReference type="NCBIfam" id="TIGR02234">
    <property type="entry name" value="trp_oprn_chp"/>
    <property type="match status" value="1"/>
</dbReference>
<name>M0QNJ4_9ACTN</name>
<keyword evidence="4" id="KW-1185">Reference proteome</keyword>
<dbReference type="EMBL" id="BANX01000030">
    <property type="protein sequence ID" value="GAC69974.1"/>
    <property type="molecule type" value="Genomic_DNA"/>
</dbReference>
<dbReference type="AlphaFoldDB" id="M0QNJ4"/>
<dbReference type="RefSeq" id="WP_007623557.1">
    <property type="nucleotide sequence ID" value="NZ_BANX01000030.1"/>
</dbReference>
<evidence type="ECO:0008006" key="5">
    <source>
        <dbReference type="Google" id="ProtNLM"/>
    </source>
</evidence>
<proteinExistence type="predicted"/>
<feature type="compositionally biased region" description="Low complexity" evidence="1">
    <location>
        <begin position="202"/>
        <end position="213"/>
    </location>
</feature>
<dbReference type="Proteomes" id="UP000011666">
    <property type="component" value="Unassembled WGS sequence"/>
</dbReference>
<dbReference type="eggNOG" id="ENOG5031DP0">
    <property type="taxonomic scope" value="Bacteria"/>
</dbReference>
<dbReference type="OrthoDB" id="4372702at2"/>
<evidence type="ECO:0000313" key="3">
    <source>
        <dbReference type="EMBL" id="GAC69974.1"/>
    </source>
</evidence>
<feature type="transmembrane region" description="Helical" evidence="2">
    <location>
        <begin position="71"/>
        <end position="89"/>
    </location>
</feature>
<evidence type="ECO:0000313" key="4">
    <source>
        <dbReference type="Proteomes" id="UP000011666"/>
    </source>
</evidence>
<dbReference type="InterPro" id="IPR011746">
    <property type="entry name" value="Trp_synth-assoc_CHP"/>
</dbReference>
<comment type="caution">
    <text evidence="3">The sequence shown here is derived from an EMBL/GenBank/DDBJ whole genome shotgun (WGS) entry which is preliminary data.</text>
</comment>